<evidence type="ECO:0000313" key="2">
    <source>
        <dbReference type="EMBL" id="MDQ0568033.1"/>
    </source>
</evidence>
<accession>A0ABU0NF17</accession>
<evidence type="ECO:0000313" key="3">
    <source>
        <dbReference type="Proteomes" id="UP001236620"/>
    </source>
</evidence>
<name>A0ABU0NF17_9MOLU</name>
<organism evidence="2 3">
    <name type="scientific">Mycoplasma yeatsii</name>
    <dbReference type="NCBI Taxonomy" id="51365"/>
    <lineage>
        <taxon>Bacteria</taxon>
        <taxon>Bacillati</taxon>
        <taxon>Mycoplasmatota</taxon>
        <taxon>Mollicutes</taxon>
        <taxon>Mycoplasmataceae</taxon>
        <taxon>Mycoplasma</taxon>
    </lineage>
</organism>
<reference evidence="2" key="1">
    <citation type="submission" date="2023-07" db="EMBL/GenBank/DDBJ databases">
        <title>Genomic Encyclopedia of Type Strains, Phase IV (KMG-IV): sequencing the most valuable type-strain genomes for metagenomic binning, comparative biology and taxonomic classification.</title>
        <authorList>
            <person name="Goeker M."/>
        </authorList>
    </citation>
    <scope>NUCLEOTIDE SEQUENCE [LARGE SCALE GENOMIC DNA]</scope>
    <source>
        <strain evidence="2">DSM 22019</strain>
    </source>
</reference>
<proteinExistence type="predicted"/>
<dbReference type="NCBIfam" id="TIGR04548">
    <property type="entry name" value="DnaD_Mollicutes"/>
    <property type="match status" value="1"/>
</dbReference>
<evidence type="ECO:0000259" key="1">
    <source>
        <dbReference type="Pfam" id="PF21984"/>
    </source>
</evidence>
<dbReference type="InterPro" id="IPR036388">
    <property type="entry name" value="WH-like_DNA-bd_sf"/>
</dbReference>
<keyword evidence="3" id="KW-1185">Reference proteome</keyword>
<dbReference type="InterPro" id="IPR030892">
    <property type="entry name" value="DnaD_Mollicutes"/>
</dbReference>
<dbReference type="RefSeq" id="WP_307445337.1">
    <property type="nucleotide sequence ID" value="NZ_JAUSWP010000007.1"/>
</dbReference>
<comment type="caution">
    <text evidence="2">The sequence shown here is derived from an EMBL/GenBank/DDBJ whole genome shotgun (WGS) entry which is preliminary data.</text>
</comment>
<dbReference type="EMBL" id="JAUSWP010000007">
    <property type="protein sequence ID" value="MDQ0568033.1"/>
    <property type="molecule type" value="Genomic_DNA"/>
</dbReference>
<dbReference type="Gene3D" id="1.10.10.10">
    <property type="entry name" value="Winged helix-like DNA-binding domain superfamily/Winged helix DNA-binding domain"/>
    <property type="match status" value="1"/>
</dbReference>
<sequence>MIEQLLEKGIVSKKKLLLEYYKKINLTDNQLLIVLMIMHINDQTRKMVTPTLLSQYMNMNVDDIENELQGLVDNDLIDIKPRYIDFNKLFEKLSNAAANFYKIQDNKEFLDSVDQKLNFKLNEEEKLNILSLTSQDITKKQLLEIVSKNQFADYESLIKEINTFLNSYSLITNELSKFDWLDD</sequence>
<feature type="domain" description="DnaD N-terminal" evidence="1">
    <location>
        <begin position="15"/>
        <end position="92"/>
    </location>
</feature>
<dbReference type="InterPro" id="IPR053843">
    <property type="entry name" value="DnaD_N"/>
</dbReference>
<protein>
    <submittedName>
        <fullName evidence="2">DNA replication protein</fullName>
    </submittedName>
</protein>
<dbReference type="Proteomes" id="UP001236620">
    <property type="component" value="Unassembled WGS sequence"/>
</dbReference>
<dbReference type="Pfam" id="PF21984">
    <property type="entry name" value="DnaD_N"/>
    <property type="match status" value="1"/>
</dbReference>
<gene>
    <name evidence="2" type="ORF">J2Z63_000681</name>
</gene>